<dbReference type="InterPro" id="IPR024461">
    <property type="entry name" value="CCDC90-like"/>
</dbReference>
<evidence type="ECO:0000256" key="2">
    <source>
        <dbReference type="ARBA" id="ARBA00004370"/>
    </source>
</evidence>
<comment type="caution">
    <text evidence="10">The sequence shown here is derived from an EMBL/GenBank/DDBJ whole genome shotgun (WGS) entry which is preliminary data.</text>
</comment>
<keyword evidence="4 9" id="KW-1133">Transmembrane helix</keyword>
<reference evidence="10" key="1">
    <citation type="submission" date="2023-01" db="EMBL/GenBank/DDBJ databases">
        <title>The growth and conidiation of Purpureocillium lavendulum are regulated by nitrogen source and histone H3K14 acetylation.</title>
        <authorList>
            <person name="Tang P."/>
            <person name="Han J."/>
            <person name="Zhang C."/>
            <person name="Tang P."/>
            <person name="Qi F."/>
            <person name="Zhang K."/>
            <person name="Liang L."/>
        </authorList>
    </citation>
    <scope>NUCLEOTIDE SEQUENCE</scope>
    <source>
        <strain evidence="10">YMF1.00683</strain>
    </source>
</reference>
<feature type="compositionally biased region" description="Basic and acidic residues" evidence="8">
    <location>
        <begin position="161"/>
        <end position="174"/>
    </location>
</feature>
<gene>
    <name evidence="10" type="ORF">O9K51_01384</name>
</gene>
<proteinExistence type="predicted"/>
<evidence type="ECO:0000256" key="7">
    <source>
        <dbReference type="ARBA" id="ARBA00023136"/>
    </source>
</evidence>
<organism evidence="10 11">
    <name type="scientific">Purpureocillium lavendulum</name>
    <dbReference type="NCBI Taxonomy" id="1247861"/>
    <lineage>
        <taxon>Eukaryota</taxon>
        <taxon>Fungi</taxon>
        <taxon>Dikarya</taxon>
        <taxon>Ascomycota</taxon>
        <taxon>Pezizomycotina</taxon>
        <taxon>Sordariomycetes</taxon>
        <taxon>Hypocreomycetidae</taxon>
        <taxon>Hypocreales</taxon>
        <taxon>Ophiocordycipitaceae</taxon>
        <taxon>Purpureocillium</taxon>
    </lineage>
</organism>
<feature type="region of interest" description="Disordered" evidence="8">
    <location>
        <begin position="19"/>
        <end position="175"/>
    </location>
</feature>
<dbReference type="PANTHER" id="PTHR14360">
    <property type="entry name" value="PROTEIN FMP32, MITOCHONDRIAL"/>
    <property type="match status" value="1"/>
</dbReference>
<name>A0AB34G6P9_9HYPO</name>
<evidence type="ECO:0000256" key="6">
    <source>
        <dbReference type="ARBA" id="ARBA00023128"/>
    </source>
</evidence>
<dbReference type="Gene3D" id="1.20.5.340">
    <property type="match status" value="1"/>
</dbReference>
<evidence type="ECO:0000256" key="8">
    <source>
        <dbReference type="SAM" id="MobiDB-lite"/>
    </source>
</evidence>
<protein>
    <submittedName>
        <fullName evidence="10">MOZ protein represents a chromatin-associated acetyltransferase</fullName>
    </submittedName>
</protein>
<dbReference type="AlphaFoldDB" id="A0AB34G6P9"/>
<dbReference type="GO" id="GO:0016020">
    <property type="term" value="C:membrane"/>
    <property type="evidence" value="ECO:0007669"/>
    <property type="project" value="UniProtKB-SubCell"/>
</dbReference>
<evidence type="ECO:0000256" key="3">
    <source>
        <dbReference type="ARBA" id="ARBA00022692"/>
    </source>
</evidence>
<keyword evidence="5" id="KW-0175">Coiled coil</keyword>
<feature type="compositionally biased region" description="Pro residues" evidence="8">
    <location>
        <begin position="77"/>
        <end position="86"/>
    </location>
</feature>
<dbReference type="EMBL" id="JAQHRD010000001">
    <property type="protein sequence ID" value="KAJ6446611.1"/>
    <property type="molecule type" value="Genomic_DNA"/>
</dbReference>
<keyword evidence="3 9" id="KW-0812">Transmembrane</keyword>
<evidence type="ECO:0000256" key="5">
    <source>
        <dbReference type="ARBA" id="ARBA00023054"/>
    </source>
</evidence>
<evidence type="ECO:0000256" key="9">
    <source>
        <dbReference type="SAM" id="Phobius"/>
    </source>
</evidence>
<feature type="compositionally biased region" description="Low complexity" evidence="8">
    <location>
        <begin position="19"/>
        <end position="38"/>
    </location>
</feature>
<feature type="compositionally biased region" description="Basic and acidic residues" evidence="8">
    <location>
        <begin position="391"/>
        <end position="415"/>
    </location>
</feature>
<keyword evidence="6" id="KW-0496">Mitochondrion</keyword>
<comment type="subcellular location">
    <subcellularLocation>
        <location evidence="2">Membrane</location>
    </subcellularLocation>
    <subcellularLocation>
        <location evidence="1">Mitochondrion</location>
    </subcellularLocation>
</comment>
<evidence type="ECO:0000313" key="11">
    <source>
        <dbReference type="Proteomes" id="UP001163105"/>
    </source>
</evidence>
<evidence type="ECO:0000256" key="1">
    <source>
        <dbReference type="ARBA" id="ARBA00004173"/>
    </source>
</evidence>
<keyword evidence="7 9" id="KW-0472">Membrane</keyword>
<feature type="transmembrane region" description="Helical" evidence="9">
    <location>
        <begin position="365"/>
        <end position="383"/>
    </location>
</feature>
<dbReference type="Pfam" id="PF07798">
    <property type="entry name" value="CCDC90-like"/>
    <property type="match status" value="1"/>
</dbReference>
<accession>A0AB34G6P9</accession>
<evidence type="ECO:0000313" key="10">
    <source>
        <dbReference type="EMBL" id="KAJ6446611.1"/>
    </source>
</evidence>
<feature type="region of interest" description="Disordered" evidence="8">
    <location>
        <begin position="390"/>
        <end position="418"/>
    </location>
</feature>
<keyword evidence="11" id="KW-1185">Reference proteome</keyword>
<dbReference type="PANTHER" id="PTHR14360:SF12">
    <property type="entry name" value="MOZ PROTEIN REPRESENTS A CHROMATIN-ASSOCIATED ACETYLTRANSFERASE"/>
    <property type="match status" value="1"/>
</dbReference>
<evidence type="ECO:0000256" key="4">
    <source>
        <dbReference type="ARBA" id="ARBA00022989"/>
    </source>
</evidence>
<feature type="compositionally biased region" description="Basic and acidic residues" evidence="8">
    <location>
        <begin position="140"/>
        <end position="151"/>
    </location>
</feature>
<sequence>MAGARPLLFLYPQVLRAAARSSSSSAAAGSSRRAWEASTRASRAKSSFAPRHGKGVEPGAWEQKQKEAQDIEQEPIMMPPPPPPQPAAATAETATKDGETTKVAEQQALAPEMEIKDRTAEGGGKPSATATKTATEDAAEIEKPGKAEGQEQPRAQQKEQQQQDKGKDGVEKSQKASGPLDAVLLMQAPEHTPPQHPHMSPPPYVHHFDSYSLVKQLQDGGYSQEQATTAMKGIRTLLAQNLDVAQKSLVSKSDVENETYLFTAACSELGTEIRNNRRLQDEQMRQQRTHLQHEVDILTQSLNQELLTLTDNVRGMFNDRKMAVREEQKAVDSAIQKITYKMSILLSSDSKSEIEGVRWILIRRSVLGIIFMAILTLGVLRYATYTRQQRKKEADRRRKEKEKLRKDGGKTDHSSAADAAAILAAN</sequence>
<dbReference type="Proteomes" id="UP001163105">
    <property type="component" value="Unassembled WGS sequence"/>
</dbReference>
<dbReference type="GO" id="GO:0005739">
    <property type="term" value="C:mitochondrion"/>
    <property type="evidence" value="ECO:0007669"/>
    <property type="project" value="UniProtKB-SubCell"/>
</dbReference>